<feature type="transmembrane region" description="Helical" evidence="1">
    <location>
        <begin position="107"/>
        <end position="124"/>
    </location>
</feature>
<keyword evidence="1" id="KW-0472">Membrane</keyword>
<evidence type="ECO:0000256" key="1">
    <source>
        <dbReference type="SAM" id="Phobius"/>
    </source>
</evidence>
<feature type="transmembrane region" description="Helical" evidence="1">
    <location>
        <begin position="39"/>
        <end position="56"/>
    </location>
</feature>
<dbReference type="AlphaFoldDB" id="A0A0G0NFF4"/>
<sequence length="267" mass="31729">MKLLKIFGRSKSRRKADIVILLILPIFAAIISVVLKTNFMGSILLFFFLPSLFISWRAPKYIARSLKFALLTLIFTVPLNFAAHISNQWLIAKSMFSFEIGYTSVEMLLWIIFYVYLVVIYYEYFLDKHVIKPKLDKTRRRNFLIYYFFMAFAGIVLIFIYPYISRYGYYYLIAGIVFVLVPIFLVETRNPQFIIKFFKSAAYFFVLTFLYELSALQLGWWHFPSQGNFIGWVSILGLNFPLEELIFWIMLGSMAFLSYFEYYDDFE</sequence>
<feature type="transmembrane region" description="Helical" evidence="1">
    <location>
        <begin position="16"/>
        <end position="33"/>
    </location>
</feature>
<feature type="transmembrane region" description="Helical" evidence="1">
    <location>
        <begin position="170"/>
        <end position="188"/>
    </location>
</feature>
<gene>
    <name evidence="2" type="ORF">UT08_C0016G0003</name>
</gene>
<keyword evidence="1" id="KW-1133">Transmembrane helix</keyword>
<name>A0A0G0NFF4_9BACT</name>
<dbReference type="EMBL" id="LBVL01000016">
    <property type="protein sequence ID" value="KKQ84589.1"/>
    <property type="molecule type" value="Genomic_DNA"/>
</dbReference>
<feature type="transmembrane region" description="Helical" evidence="1">
    <location>
        <begin position="68"/>
        <end position="87"/>
    </location>
</feature>
<reference evidence="2 3" key="1">
    <citation type="journal article" date="2015" name="Nature">
        <title>rRNA introns, odd ribosomes, and small enigmatic genomes across a large radiation of phyla.</title>
        <authorList>
            <person name="Brown C.T."/>
            <person name="Hug L.A."/>
            <person name="Thomas B.C."/>
            <person name="Sharon I."/>
            <person name="Castelle C.J."/>
            <person name="Singh A."/>
            <person name="Wilkins M.J."/>
            <person name="Williams K.H."/>
            <person name="Banfield J.F."/>
        </authorList>
    </citation>
    <scope>NUCLEOTIDE SEQUENCE [LARGE SCALE GENOMIC DNA]</scope>
</reference>
<evidence type="ECO:0008006" key="4">
    <source>
        <dbReference type="Google" id="ProtNLM"/>
    </source>
</evidence>
<dbReference type="STRING" id="1618570.UT08_C0016G0003"/>
<proteinExistence type="predicted"/>
<evidence type="ECO:0000313" key="2">
    <source>
        <dbReference type="EMBL" id="KKQ84589.1"/>
    </source>
</evidence>
<feature type="transmembrane region" description="Helical" evidence="1">
    <location>
        <begin position="229"/>
        <end position="251"/>
    </location>
</feature>
<dbReference type="Proteomes" id="UP000034081">
    <property type="component" value="Unassembled WGS sequence"/>
</dbReference>
<comment type="caution">
    <text evidence="2">The sequence shown here is derived from an EMBL/GenBank/DDBJ whole genome shotgun (WGS) entry which is preliminary data.</text>
</comment>
<feature type="transmembrane region" description="Helical" evidence="1">
    <location>
        <begin position="144"/>
        <end position="164"/>
    </location>
</feature>
<keyword evidence="1" id="KW-0812">Transmembrane</keyword>
<evidence type="ECO:0000313" key="3">
    <source>
        <dbReference type="Proteomes" id="UP000034081"/>
    </source>
</evidence>
<feature type="transmembrane region" description="Helical" evidence="1">
    <location>
        <begin position="200"/>
        <end position="223"/>
    </location>
</feature>
<protein>
    <recommendedName>
        <fullName evidence="4">Lycopene cyclase domain-containing protein</fullName>
    </recommendedName>
</protein>
<organism evidence="2 3">
    <name type="scientific">Candidatus Woesebacteria bacterium GW2011_GWB1_38_8</name>
    <dbReference type="NCBI Taxonomy" id="1618570"/>
    <lineage>
        <taxon>Bacteria</taxon>
        <taxon>Candidatus Woeseibacteriota</taxon>
    </lineage>
</organism>
<accession>A0A0G0NFF4</accession>